<dbReference type="PANTHER" id="PTHR43434">
    <property type="entry name" value="PHOSPHOGLYCOLATE PHOSPHATASE"/>
    <property type="match status" value="1"/>
</dbReference>
<reference evidence="6" key="3">
    <citation type="submission" date="2021-06" db="EMBL/GenBank/DDBJ databases">
        <title>Genomic Description and Analysis of Intracellular Bacteria, Candidatus Berkiella cookevillensis and Candidatus Berkiella aquae.</title>
        <authorList>
            <person name="Kidane D.T."/>
            <person name="Mehari Y.T."/>
            <person name="Rice F.C."/>
            <person name="Arivett B.A."/>
            <person name="Farone A.L."/>
            <person name="Berk S.G."/>
            <person name="Farone M.B."/>
        </authorList>
    </citation>
    <scope>NUCLEOTIDE SEQUENCE</scope>
    <source>
        <strain evidence="6">HT99</strain>
    </source>
</reference>
<dbReference type="InterPro" id="IPR050155">
    <property type="entry name" value="HAD-like_hydrolase_sf"/>
</dbReference>
<comment type="pathway">
    <text evidence="2">Organic acid metabolism; glycolate biosynthesis; glycolate from 2-phosphoglycolate: step 1/1.</text>
</comment>
<reference evidence="6" key="2">
    <citation type="journal article" date="2016" name="Genome Announc.">
        <title>Draft Genome Sequences of Two Novel Amoeba-Resistant Intranuclear Bacteria, 'Candidatus Berkiella cookevillensis' and 'Candidatus Berkiella aquae'.</title>
        <authorList>
            <person name="Mehari Y.T."/>
            <person name="Arivett B.A."/>
            <person name="Farone A.L."/>
            <person name="Gunderson J.H."/>
            <person name="Farone M.B."/>
        </authorList>
    </citation>
    <scope>NUCLEOTIDE SEQUENCE</scope>
    <source>
        <strain evidence="6">HT99</strain>
    </source>
</reference>
<reference evidence="5" key="1">
    <citation type="submission" date="2015-09" db="EMBL/GenBank/DDBJ databases">
        <title>Draft Genome Sequences of Two Novel Amoeba-resistant Intranuclear Bacteria, Candidatus Berkiella cookevillensis and Candidatus Berkiella aquae.</title>
        <authorList>
            <person name="Mehari Y.T."/>
            <person name="Arivett B.A."/>
            <person name="Farone A.L."/>
            <person name="Gunderson J.H."/>
            <person name="Farone M.B."/>
        </authorList>
    </citation>
    <scope>NUCLEOTIDE SEQUENCE [LARGE SCALE GENOMIC DNA]</scope>
    <source>
        <strain evidence="5">HT99</strain>
    </source>
</reference>
<dbReference type="EMBL" id="LKAJ02000001">
    <property type="protein sequence ID" value="MCS5709985.1"/>
    <property type="molecule type" value="Genomic_DNA"/>
</dbReference>
<dbReference type="InterPro" id="IPR006439">
    <property type="entry name" value="HAD-SF_hydro_IA"/>
</dbReference>
<dbReference type="SFLD" id="SFLDS00003">
    <property type="entry name" value="Haloacid_Dehalogenase"/>
    <property type="match status" value="1"/>
</dbReference>
<gene>
    <name evidence="6" type="ORF">HT99x_000945</name>
    <name evidence="5" type="ORF">HT99x_01981</name>
</gene>
<dbReference type="GO" id="GO:0006281">
    <property type="term" value="P:DNA repair"/>
    <property type="evidence" value="ECO:0007669"/>
    <property type="project" value="TreeGrafter"/>
</dbReference>
<organism evidence="5">
    <name type="scientific">Candidatus Berkiella aquae</name>
    <dbReference type="NCBI Taxonomy" id="295108"/>
    <lineage>
        <taxon>Bacteria</taxon>
        <taxon>Pseudomonadati</taxon>
        <taxon>Pseudomonadota</taxon>
        <taxon>Gammaproteobacteria</taxon>
        <taxon>Candidatus Berkiellales</taxon>
        <taxon>Candidatus Berkiellaceae</taxon>
        <taxon>Candidatus Berkiella</taxon>
    </lineage>
</organism>
<evidence type="ECO:0000256" key="2">
    <source>
        <dbReference type="ARBA" id="ARBA00004818"/>
    </source>
</evidence>
<dbReference type="Pfam" id="PF13419">
    <property type="entry name" value="HAD_2"/>
    <property type="match status" value="1"/>
</dbReference>
<comment type="caution">
    <text evidence="5">The sequence shown here is derived from an EMBL/GenBank/DDBJ whole genome shotgun (WGS) entry which is preliminary data.</text>
</comment>
<protein>
    <recommendedName>
        <fullName evidence="4">phosphoglycolate phosphatase</fullName>
        <ecNumber evidence="4">3.1.3.18</ecNumber>
    </recommendedName>
</protein>
<dbReference type="AlphaFoldDB" id="A0A0Q9YK45"/>
<dbReference type="Gene3D" id="3.40.50.1000">
    <property type="entry name" value="HAD superfamily/HAD-like"/>
    <property type="match status" value="1"/>
</dbReference>
<dbReference type="Proteomes" id="UP000051497">
    <property type="component" value="Unassembled WGS sequence"/>
</dbReference>
<dbReference type="EMBL" id="LKAJ01000007">
    <property type="protein sequence ID" value="KRG21061.1"/>
    <property type="molecule type" value="Genomic_DNA"/>
</dbReference>
<accession>A0A0Q9YK45</accession>
<dbReference type="RefSeq" id="WP_075066601.1">
    <property type="nucleotide sequence ID" value="NZ_LKAJ02000001.1"/>
</dbReference>
<evidence type="ECO:0000313" key="5">
    <source>
        <dbReference type="EMBL" id="KRG21061.1"/>
    </source>
</evidence>
<evidence type="ECO:0000256" key="4">
    <source>
        <dbReference type="ARBA" id="ARBA00013078"/>
    </source>
</evidence>
<evidence type="ECO:0000313" key="7">
    <source>
        <dbReference type="Proteomes" id="UP000051497"/>
    </source>
</evidence>
<dbReference type="InterPro" id="IPR023198">
    <property type="entry name" value="PGP-like_dom2"/>
</dbReference>
<sequence>MQKYWLFLDFDNTLMATEQYAVPSLIARFNALYAQSAGKELTLSVFKQYFHGQARETLCQNLSDYFGITVDYKTLYESREARMMQYLKEIPEGIAMAPHLIETLAPLSSQGVILSLVSNNPIQRALCAMRFANNQQGDALASLFGTRFFEAGNIQKPHPEVYLRAMQQVDALSENSIAVEDSITGAKAALAAGLTTLAFTGFAENPQEQAQTLQALGCKAAFDDWRQMPAILAKLS</sequence>
<dbReference type="InterPro" id="IPR036412">
    <property type="entry name" value="HAD-like_sf"/>
</dbReference>
<dbReference type="SUPFAM" id="SSF56784">
    <property type="entry name" value="HAD-like"/>
    <property type="match status" value="1"/>
</dbReference>
<dbReference type="OrthoDB" id="9776368at2"/>
<dbReference type="Gene3D" id="1.10.150.240">
    <property type="entry name" value="Putative phosphatase, domain 2"/>
    <property type="match status" value="1"/>
</dbReference>
<dbReference type="EC" id="3.1.3.18" evidence="4"/>
<evidence type="ECO:0000256" key="1">
    <source>
        <dbReference type="ARBA" id="ARBA00000830"/>
    </source>
</evidence>
<dbReference type="STRING" id="295108.HT99x_01981"/>
<name>A0A0Q9YK45_9GAMM</name>
<proteinExistence type="inferred from homology"/>
<keyword evidence="7" id="KW-1185">Reference proteome</keyword>
<evidence type="ECO:0000256" key="3">
    <source>
        <dbReference type="ARBA" id="ARBA00006171"/>
    </source>
</evidence>
<dbReference type="InterPro" id="IPR041492">
    <property type="entry name" value="HAD_2"/>
</dbReference>
<dbReference type="SFLD" id="SFLDG01129">
    <property type="entry name" value="C1.5:_HAD__Beta-PGM__Phosphata"/>
    <property type="match status" value="1"/>
</dbReference>
<dbReference type="PANTHER" id="PTHR43434:SF1">
    <property type="entry name" value="PHOSPHOGLYCOLATE PHOSPHATASE"/>
    <property type="match status" value="1"/>
</dbReference>
<dbReference type="NCBIfam" id="TIGR01509">
    <property type="entry name" value="HAD-SF-IA-v3"/>
    <property type="match status" value="1"/>
</dbReference>
<dbReference type="PATRIC" id="fig|1590043.3.peg.2019"/>
<keyword evidence="6" id="KW-0378">Hydrolase</keyword>
<dbReference type="InterPro" id="IPR023214">
    <property type="entry name" value="HAD_sf"/>
</dbReference>
<comment type="similarity">
    <text evidence="3">Belongs to the HAD-like hydrolase superfamily. CbbY/CbbZ/Gph/YieH family.</text>
</comment>
<comment type="catalytic activity">
    <reaction evidence="1">
        <text>2-phosphoglycolate + H2O = glycolate + phosphate</text>
        <dbReference type="Rhea" id="RHEA:14369"/>
        <dbReference type="ChEBI" id="CHEBI:15377"/>
        <dbReference type="ChEBI" id="CHEBI:29805"/>
        <dbReference type="ChEBI" id="CHEBI:43474"/>
        <dbReference type="ChEBI" id="CHEBI:58033"/>
        <dbReference type="EC" id="3.1.3.18"/>
    </reaction>
</comment>
<evidence type="ECO:0000313" key="6">
    <source>
        <dbReference type="EMBL" id="MCS5709985.1"/>
    </source>
</evidence>
<dbReference type="GO" id="GO:0008967">
    <property type="term" value="F:phosphoglycolate phosphatase activity"/>
    <property type="evidence" value="ECO:0007669"/>
    <property type="project" value="UniProtKB-EC"/>
</dbReference>